<protein>
    <submittedName>
        <fullName evidence="2">Uncharacterized protein</fullName>
    </submittedName>
</protein>
<reference evidence="2 3" key="1">
    <citation type="journal article" date="2014" name="Nat. Commun.">
        <title>Molecular traces of alternative social organization in a termite genome.</title>
        <authorList>
            <person name="Terrapon N."/>
            <person name="Li C."/>
            <person name="Robertson H.M."/>
            <person name="Ji L."/>
            <person name="Meng X."/>
            <person name="Booth W."/>
            <person name="Chen Z."/>
            <person name="Childers C.P."/>
            <person name="Glastad K.M."/>
            <person name="Gokhale K."/>
            <person name="Gowin J."/>
            <person name="Gronenberg W."/>
            <person name="Hermansen R.A."/>
            <person name="Hu H."/>
            <person name="Hunt B.G."/>
            <person name="Huylmans A.K."/>
            <person name="Khalil S.M."/>
            <person name="Mitchell R.D."/>
            <person name="Munoz-Torres M.C."/>
            <person name="Mustard J.A."/>
            <person name="Pan H."/>
            <person name="Reese J.T."/>
            <person name="Scharf M.E."/>
            <person name="Sun F."/>
            <person name="Vogel H."/>
            <person name="Xiao J."/>
            <person name="Yang W."/>
            <person name="Yang Z."/>
            <person name="Yang Z."/>
            <person name="Zhou J."/>
            <person name="Zhu J."/>
            <person name="Brent C.S."/>
            <person name="Elsik C.G."/>
            <person name="Goodisman M.A."/>
            <person name="Liberles D.A."/>
            <person name="Roe R.M."/>
            <person name="Vargo E.L."/>
            <person name="Vilcinskas A."/>
            <person name="Wang J."/>
            <person name="Bornberg-Bauer E."/>
            <person name="Korb J."/>
            <person name="Zhang G."/>
            <person name="Liebig J."/>
        </authorList>
    </citation>
    <scope>NUCLEOTIDE SEQUENCE [LARGE SCALE GENOMIC DNA]</scope>
    <source>
        <tissue evidence="2">Whole organism</tissue>
    </source>
</reference>
<dbReference type="EMBL" id="KK852999">
    <property type="protein sequence ID" value="KDR12651.1"/>
    <property type="molecule type" value="Genomic_DNA"/>
</dbReference>
<feature type="region of interest" description="Disordered" evidence="1">
    <location>
        <begin position="1"/>
        <end position="66"/>
    </location>
</feature>
<dbReference type="STRING" id="136037.A0A067QUC5"/>
<proteinExistence type="predicted"/>
<dbReference type="AlphaFoldDB" id="A0A067QUC5"/>
<feature type="compositionally biased region" description="Basic and acidic residues" evidence="1">
    <location>
        <begin position="36"/>
        <end position="47"/>
    </location>
</feature>
<evidence type="ECO:0000313" key="3">
    <source>
        <dbReference type="Proteomes" id="UP000027135"/>
    </source>
</evidence>
<evidence type="ECO:0000313" key="2">
    <source>
        <dbReference type="EMBL" id="KDR12651.1"/>
    </source>
</evidence>
<organism evidence="2 3">
    <name type="scientific">Zootermopsis nevadensis</name>
    <name type="common">Dampwood termite</name>
    <dbReference type="NCBI Taxonomy" id="136037"/>
    <lineage>
        <taxon>Eukaryota</taxon>
        <taxon>Metazoa</taxon>
        <taxon>Ecdysozoa</taxon>
        <taxon>Arthropoda</taxon>
        <taxon>Hexapoda</taxon>
        <taxon>Insecta</taxon>
        <taxon>Pterygota</taxon>
        <taxon>Neoptera</taxon>
        <taxon>Polyneoptera</taxon>
        <taxon>Dictyoptera</taxon>
        <taxon>Blattodea</taxon>
        <taxon>Blattoidea</taxon>
        <taxon>Termitoidae</taxon>
        <taxon>Termopsidae</taxon>
        <taxon>Zootermopsis</taxon>
    </lineage>
</organism>
<dbReference type="InParanoid" id="A0A067QUC5"/>
<sequence>MLEVGPAQRRGYYGLEPQFAPPNNEEYFDPELSSRLSHEKEHSDRQSTSHSTEGQIGHHQPFTPSKGSYGLLPPFIISRDFENYEIKPQFVLLQNKAIPPPFRDTSLEDSVDPSFLQVSVVPSVSFTVQDTTQCGELGAVLEDPLTLVRNLSRVSGAFGDSTLKPGPSHDIIARR</sequence>
<dbReference type="Proteomes" id="UP000027135">
    <property type="component" value="Unassembled WGS sequence"/>
</dbReference>
<name>A0A067QUC5_ZOONE</name>
<evidence type="ECO:0000256" key="1">
    <source>
        <dbReference type="SAM" id="MobiDB-lite"/>
    </source>
</evidence>
<accession>A0A067QUC5</accession>
<keyword evidence="3" id="KW-1185">Reference proteome</keyword>
<gene>
    <name evidence="2" type="ORF">L798_13310</name>
</gene>